<keyword evidence="8" id="KW-0808">Transferase</keyword>
<name>A0ABS5ALI0_9PSEU</name>
<reference evidence="18 19" key="1">
    <citation type="submission" date="2021-03" db="EMBL/GenBank/DDBJ databases">
        <title>Sequencing the genomes of 1000 actinobacteria strains.</title>
        <authorList>
            <person name="Klenk H.-P."/>
        </authorList>
    </citation>
    <scope>NUCLEOTIDE SEQUENCE [LARGE SCALE GENOMIC DNA]</scope>
    <source>
        <strain evidence="18 19">DSM 44580</strain>
    </source>
</reference>
<dbReference type="PIRSF" id="PIRSF037434">
    <property type="entry name" value="STHK_ChrS"/>
    <property type="match status" value="1"/>
</dbReference>
<dbReference type="PANTHER" id="PTHR24421">
    <property type="entry name" value="NITRATE/NITRITE SENSOR PROTEIN NARX-RELATED"/>
    <property type="match status" value="1"/>
</dbReference>
<dbReference type="SUPFAM" id="SSF55874">
    <property type="entry name" value="ATPase domain of HSP90 chaperone/DNA topoisomerase II/histidine kinase"/>
    <property type="match status" value="1"/>
</dbReference>
<dbReference type="EC" id="2.7.13.3" evidence="4"/>
<keyword evidence="13" id="KW-0411">Iron-sulfur</keyword>
<evidence type="ECO:0000256" key="12">
    <source>
        <dbReference type="ARBA" id="ARBA00023012"/>
    </source>
</evidence>
<dbReference type="PRINTS" id="PR00344">
    <property type="entry name" value="BCTRLSENSOR"/>
</dbReference>
<comment type="catalytic activity">
    <reaction evidence="1">
        <text>ATP + protein L-histidine = ADP + protein N-phospho-L-histidine.</text>
        <dbReference type="EC" id="2.7.13.3"/>
    </reaction>
</comment>
<evidence type="ECO:0000256" key="13">
    <source>
        <dbReference type="ARBA" id="ARBA00023014"/>
    </source>
</evidence>
<dbReference type="CDD" id="cd16917">
    <property type="entry name" value="HATPase_UhpB-NarQ-NarX-like"/>
    <property type="match status" value="1"/>
</dbReference>
<comment type="function">
    <text evidence="14">Member of the two-component regulatory system NreB/NreC involved in the control of dissimilatory nitrate/nitrite reduction in response to oxygen. NreB functions as a direct oxygen sensor histidine kinase which is autophosphorylated, in the absence of oxygen, probably at the conserved histidine residue, and transfers its phosphate group probably to a conserved aspartate residue of NreC. NreB/NreC activates the expression of the nitrate (narGHJI) and nitrite (nir) reductase operons, as well as the putative nitrate transporter gene narT.</text>
</comment>
<accession>A0ABS5ALI0</accession>
<dbReference type="InterPro" id="IPR004358">
    <property type="entry name" value="Sig_transdc_His_kin-like_C"/>
</dbReference>
<dbReference type="RefSeq" id="WP_143343011.1">
    <property type="nucleotide sequence ID" value="NZ_JAGIOO010000001.1"/>
</dbReference>
<protein>
    <recommendedName>
        <fullName evidence="5">Oxygen sensor histidine kinase NreB</fullName>
        <ecNumber evidence="4">2.7.13.3</ecNumber>
    </recommendedName>
    <alternativeName>
        <fullName evidence="15">Nitrogen regulation protein B</fullName>
    </alternativeName>
</protein>
<gene>
    <name evidence="18" type="ORF">JOF53_006285</name>
</gene>
<dbReference type="GO" id="GO:0016301">
    <property type="term" value="F:kinase activity"/>
    <property type="evidence" value="ECO:0007669"/>
    <property type="project" value="UniProtKB-KW"/>
</dbReference>
<dbReference type="Gene3D" id="1.20.5.1930">
    <property type="match status" value="1"/>
</dbReference>
<keyword evidence="7" id="KW-0963">Cytoplasm</keyword>
<feature type="transmembrane region" description="Helical" evidence="16">
    <location>
        <begin position="105"/>
        <end position="131"/>
    </location>
</feature>
<keyword evidence="19" id="KW-1185">Reference proteome</keyword>
<evidence type="ECO:0000256" key="6">
    <source>
        <dbReference type="ARBA" id="ARBA00022485"/>
    </source>
</evidence>
<evidence type="ECO:0000256" key="11">
    <source>
        <dbReference type="ARBA" id="ARBA00023004"/>
    </source>
</evidence>
<evidence type="ECO:0000256" key="10">
    <source>
        <dbReference type="ARBA" id="ARBA00022777"/>
    </source>
</evidence>
<feature type="transmembrane region" description="Helical" evidence="16">
    <location>
        <begin position="74"/>
        <end position="93"/>
    </location>
</feature>
<evidence type="ECO:0000313" key="18">
    <source>
        <dbReference type="EMBL" id="MBP2477413.1"/>
    </source>
</evidence>
<dbReference type="PANTHER" id="PTHR24421:SF62">
    <property type="entry name" value="SENSORY TRANSDUCTION HISTIDINE KINASE"/>
    <property type="match status" value="1"/>
</dbReference>
<evidence type="ECO:0000259" key="17">
    <source>
        <dbReference type="PROSITE" id="PS50109"/>
    </source>
</evidence>
<dbReference type="Proteomes" id="UP001519363">
    <property type="component" value="Unassembled WGS sequence"/>
</dbReference>
<keyword evidence="16" id="KW-1133">Transmembrane helix</keyword>
<keyword evidence="9" id="KW-0479">Metal-binding</keyword>
<dbReference type="InterPro" id="IPR050482">
    <property type="entry name" value="Sensor_HK_TwoCompSys"/>
</dbReference>
<dbReference type="InterPro" id="IPR003594">
    <property type="entry name" value="HATPase_dom"/>
</dbReference>
<dbReference type="EMBL" id="JAGIOO010000001">
    <property type="protein sequence ID" value="MBP2477413.1"/>
    <property type="molecule type" value="Genomic_DNA"/>
</dbReference>
<evidence type="ECO:0000313" key="19">
    <source>
        <dbReference type="Proteomes" id="UP001519363"/>
    </source>
</evidence>
<evidence type="ECO:0000256" key="14">
    <source>
        <dbReference type="ARBA" id="ARBA00024827"/>
    </source>
</evidence>
<evidence type="ECO:0000256" key="2">
    <source>
        <dbReference type="ARBA" id="ARBA00001966"/>
    </source>
</evidence>
<keyword evidence="16" id="KW-0472">Membrane</keyword>
<dbReference type="PROSITE" id="PS50109">
    <property type="entry name" value="HIS_KIN"/>
    <property type="match status" value="1"/>
</dbReference>
<dbReference type="Pfam" id="PF02518">
    <property type="entry name" value="HATPase_c"/>
    <property type="match status" value="1"/>
</dbReference>
<dbReference type="SMART" id="SM00387">
    <property type="entry name" value="HATPase_c"/>
    <property type="match status" value="1"/>
</dbReference>
<sequence>MTACAPLPHERLAEPARWVYLLWVYGALALSVFLVGVTGWPRGAELVTMWVAVGLAALWLPWMPDVARRGRNSWQVTGYYVVLAVLGAVLLGINPQFSPFASVEFSFSFVLFEARAALLAAGLTAVLNLAVQTEWLTKEVPPYAAILGVVVPLGVGGWLLGQEAERRRRTVLELRQALAENEGLHNQLLTQAREAGVREERERLAREVHDTVAQGLTGIIAQLNAADRTSPDARQAHLAQVRALASSSLAEARRAVQALRPEALEDSHLPEALQDLATHWSHTSGLTPEVEVTGAPTRLATDVEVALYRVAQESLTNIAKHANATRTVLTLSYEDEAVLLDVVDNGEGFDPEESTVDGYGLSVMRQRLESVGGTLTVEATRNQGTAISAVIPR</sequence>
<evidence type="ECO:0000256" key="7">
    <source>
        <dbReference type="ARBA" id="ARBA00022490"/>
    </source>
</evidence>
<dbReference type="InterPro" id="IPR011712">
    <property type="entry name" value="Sig_transdc_His_kin_sub3_dim/P"/>
</dbReference>
<evidence type="ECO:0000256" key="15">
    <source>
        <dbReference type="ARBA" id="ARBA00030800"/>
    </source>
</evidence>
<comment type="caution">
    <text evidence="18">The sequence shown here is derived from an EMBL/GenBank/DDBJ whole genome shotgun (WGS) entry which is preliminary data.</text>
</comment>
<evidence type="ECO:0000256" key="4">
    <source>
        <dbReference type="ARBA" id="ARBA00012438"/>
    </source>
</evidence>
<dbReference type="InterPro" id="IPR005467">
    <property type="entry name" value="His_kinase_dom"/>
</dbReference>
<comment type="subcellular location">
    <subcellularLocation>
        <location evidence="3">Cytoplasm</location>
    </subcellularLocation>
</comment>
<evidence type="ECO:0000256" key="8">
    <source>
        <dbReference type="ARBA" id="ARBA00022679"/>
    </source>
</evidence>
<feature type="domain" description="Histidine kinase" evidence="17">
    <location>
        <begin position="307"/>
        <end position="393"/>
    </location>
</feature>
<keyword evidence="6" id="KW-0004">4Fe-4S</keyword>
<feature type="transmembrane region" description="Helical" evidence="16">
    <location>
        <begin position="44"/>
        <end position="62"/>
    </location>
</feature>
<evidence type="ECO:0000256" key="16">
    <source>
        <dbReference type="SAM" id="Phobius"/>
    </source>
</evidence>
<keyword evidence="11" id="KW-0408">Iron</keyword>
<feature type="transmembrane region" description="Helical" evidence="16">
    <location>
        <begin position="143"/>
        <end position="161"/>
    </location>
</feature>
<keyword evidence="16" id="KW-0812">Transmembrane</keyword>
<dbReference type="Gene3D" id="3.30.565.10">
    <property type="entry name" value="Histidine kinase-like ATPase, C-terminal domain"/>
    <property type="match status" value="1"/>
</dbReference>
<dbReference type="InterPro" id="IPR036890">
    <property type="entry name" value="HATPase_C_sf"/>
</dbReference>
<dbReference type="InterPro" id="IPR017205">
    <property type="entry name" value="Sig_transdc_His_kinase_ChrS"/>
</dbReference>
<organism evidence="18 19">
    <name type="scientific">Crossiella equi</name>
    <dbReference type="NCBI Taxonomy" id="130796"/>
    <lineage>
        <taxon>Bacteria</taxon>
        <taxon>Bacillati</taxon>
        <taxon>Actinomycetota</taxon>
        <taxon>Actinomycetes</taxon>
        <taxon>Pseudonocardiales</taxon>
        <taxon>Pseudonocardiaceae</taxon>
        <taxon>Crossiella</taxon>
    </lineage>
</organism>
<evidence type="ECO:0000256" key="9">
    <source>
        <dbReference type="ARBA" id="ARBA00022723"/>
    </source>
</evidence>
<keyword evidence="10 18" id="KW-0418">Kinase</keyword>
<feature type="transmembrane region" description="Helical" evidence="16">
    <location>
        <begin position="18"/>
        <end position="37"/>
    </location>
</feature>
<evidence type="ECO:0000256" key="3">
    <source>
        <dbReference type="ARBA" id="ARBA00004496"/>
    </source>
</evidence>
<evidence type="ECO:0000256" key="5">
    <source>
        <dbReference type="ARBA" id="ARBA00017322"/>
    </source>
</evidence>
<proteinExistence type="predicted"/>
<comment type="cofactor">
    <cofactor evidence="2">
        <name>[4Fe-4S] cluster</name>
        <dbReference type="ChEBI" id="CHEBI:49883"/>
    </cofactor>
</comment>
<keyword evidence="12" id="KW-0902">Two-component regulatory system</keyword>
<dbReference type="Pfam" id="PF07730">
    <property type="entry name" value="HisKA_3"/>
    <property type="match status" value="1"/>
</dbReference>
<evidence type="ECO:0000256" key="1">
    <source>
        <dbReference type="ARBA" id="ARBA00000085"/>
    </source>
</evidence>